<dbReference type="VEuPathDB" id="FungiDB:MYCTH_2311824"/>
<proteinExistence type="predicted"/>
<dbReference type="STRING" id="573729.G2QPP3"/>
<evidence type="ECO:0000256" key="1">
    <source>
        <dbReference type="SAM" id="Coils"/>
    </source>
</evidence>
<keyword evidence="1" id="KW-0175">Coiled coil</keyword>
<dbReference type="eggNOG" id="ENOG502QQM8">
    <property type="taxonomic scope" value="Eukaryota"/>
</dbReference>
<evidence type="ECO:0000313" key="3">
    <source>
        <dbReference type="EMBL" id="AEO61556.1"/>
    </source>
</evidence>
<organism evidence="3 4">
    <name type="scientific">Thermothelomyces thermophilus (strain ATCC 42464 / BCRC 31852 / DSM 1799)</name>
    <name type="common">Sporotrichum thermophile</name>
    <dbReference type="NCBI Taxonomy" id="573729"/>
    <lineage>
        <taxon>Eukaryota</taxon>
        <taxon>Fungi</taxon>
        <taxon>Dikarya</taxon>
        <taxon>Ascomycota</taxon>
        <taxon>Pezizomycotina</taxon>
        <taxon>Sordariomycetes</taxon>
        <taxon>Sordariomycetidae</taxon>
        <taxon>Sordariales</taxon>
        <taxon>Chaetomiaceae</taxon>
        <taxon>Thermothelomyces</taxon>
    </lineage>
</organism>
<protein>
    <submittedName>
        <fullName evidence="3">Uncharacterized protein</fullName>
    </submittedName>
</protein>
<accession>G2QPP3</accession>
<feature type="region of interest" description="Disordered" evidence="2">
    <location>
        <begin position="107"/>
        <end position="132"/>
    </location>
</feature>
<dbReference type="KEGG" id="mtm:MYCTH_2311824"/>
<dbReference type="InParanoid" id="G2QPP3"/>
<feature type="compositionally biased region" description="Polar residues" evidence="2">
    <location>
        <begin position="117"/>
        <end position="126"/>
    </location>
</feature>
<dbReference type="GeneID" id="11507008"/>
<reference evidence="3 4" key="1">
    <citation type="journal article" date="2011" name="Nat. Biotechnol.">
        <title>Comparative genomic analysis of the thermophilic biomass-degrading fungi Myceliophthora thermophila and Thielavia terrestris.</title>
        <authorList>
            <person name="Berka R.M."/>
            <person name="Grigoriev I.V."/>
            <person name="Otillar R."/>
            <person name="Salamov A."/>
            <person name="Grimwood J."/>
            <person name="Reid I."/>
            <person name="Ishmael N."/>
            <person name="John T."/>
            <person name="Darmond C."/>
            <person name="Moisan M.-C."/>
            <person name="Henrissat B."/>
            <person name="Coutinho P.M."/>
            <person name="Lombard V."/>
            <person name="Natvig D.O."/>
            <person name="Lindquist E."/>
            <person name="Schmutz J."/>
            <person name="Lucas S."/>
            <person name="Harris P."/>
            <person name="Powlowski J."/>
            <person name="Bellemare A."/>
            <person name="Taylor D."/>
            <person name="Butler G."/>
            <person name="de Vries R.P."/>
            <person name="Allijn I.E."/>
            <person name="van den Brink J."/>
            <person name="Ushinsky S."/>
            <person name="Storms R."/>
            <person name="Powell A.J."/>
            <person name="Paulsen I.T."/>
            <person name="Elbourne L.D.H."/>
            <person name="Baker S.E."/>
            <person name="Magnuson J."/>
            <person name="LaBoissiere S."/>
            <person name="Clutterbuck A.J."/>
            <person name="Martinez D."/>
            <person name="Wogulis M."/>
            <person name="de Leon A.L."/>
            <person name="Rey M.W."/>
            <person name="Tsang A."/>
        </authorList>
    </citation>
    <scope>NUCLEOTIDE SEQUENCE [LARGE SCALE GENOMIC DNA]</scope>
    <source>
        <strain evidence="4">ATCC 42464 / BCRC 31852 / DSM 1799</strain>
    </source>
</reference>
<dbReference type="RefSeq" id="XP_003666801.1">
    <property type="nucleotide sequence ID" value="XM_003666753.1"/>
</dbReference>
<evidence type="ECO:0000313" key="4">
    <source>
        <dbReference type="Proteomes" id="UP000007322"/>
    </source>
</evidence>
<dbReference type="AlphaFoldDB" id="G2QPP3"/>
<evidence type="ECO:0000256" key="2">
    <source>
        <dbReference type="SAM" id="MobiDB-lite"/>
    </source>
</evidence>
<dbReference type="OrthoDB" id="49395at2759"/>
<gene>
    <name evidence="3" type="ORF">MYCTH_2311824</name>
</gene>
<dbReference type="HOGENOM" id="CLU_1284062_0_0_1"/>
<dbReference type="Proteomes" id="UP000007322">
    <property type="component" value="Chromosome 7"/>
</dbReference>
<sequence length="215" mass="24167">MRRNLLDTTRDLEKARKRMQELEREAADRERELLRLKTDLDAIGQDQTAALAALKSSDELISESLRTELEATRKQLAQRAFELEQMKDQLMGALVSKDKVQKRLDDALASSAADQSHGAQAESSQAKGKKEDAEKIEKLRAALKQKIEVSNGAVPTLDSPYMASFLGTSFPDKAVWRPTPASCVPRCCEEIKPEKERTRCRREGWLGRLLRAKAS</sequence>
<name>G2QPP3_THET4</name>
<keyword evidence="4" id="KW-1185">Reference proteome</keyword>
<feature type="coiled-coil region" evidence="1">
    <location>
        <begin position="5"/>
        <end position="39"/>
    </location>
</feature>
<dbReference type="EMBL" id="CP003008">
    <property type="protein sequence ID" value="AEO61556.1"/>
    <property type="molecule type" value="Genomic_DNA"/>
</dbReference>